<dbReference type="PROSITE" id="PS51318">
    <property type="entry name" value="TAT"/>
    <property type="match status" value="1"/>
</dbReference>
<feature type="domain" description="Aldehyde oxidase/xanthine dehydrogenase a/b hammerhead" evidence="2">
    <location>
        <begin position="245"/>
        <end position="324"/>
    </location>
</feature>
<dbReference type="InterPro" id="IPR000674">
    <property type="entry name" value="Ald_Oxase/Xan_DH_a/b"/>
</dbReference>
<evidence type="ECO:0000256" key="1">
    <source>
        <dbReference type="SAM" id="MobiDB-lite"/>
    </source>
</evidence>
<dbReference type="SUPFAM" id="SSF54665">
    <property type="entry name" value="CO dehydrogenase molybdoprotein N-domain-like"/>
    <property type="match status" value="1"/>
</dbReference>
<keyword evidence="4" id="KW-1185">Reference proteome</keyword>
<dbReference type="PANTHER" id="PTHR47495:SF1">
    <property type="entry name" value="BLL3820 PROTEIN"/>
    <property type="match status" value="1"/>
</dbReference>
<dbReference type="Gene3D" id="3.90.1170.50">
    <property type="entry name" value="Aldehyde oxidase/xanthine dehydrogenase, a/b hammerhead"/>
    <property type="match status" value="1"/>
</dbReference>
<dbReference type="InterPro" id="IPR008274">
    <property type="entry name" value="AldOxase/xan_DH_MoCoBD1"/>
</dbReference>
<feature type="region of interest" description="Disordered" evidence="1">
    <location>
        <begin position="1"/>
        <end position="21"/>
    </location>
</feature>
<dbReference type="SMART" id="SM01008">
    <property type="entry name" value="Ald_Xan_dh_C"/>
    <property type="match status" value="1"/>
</dbReference>
<protein>
    <submittedName>
        <fullName evidence="3">Molybdopterin-dependent oxidoreductase</fullName>
    </submittedName>
</protein>
<comment type="caution">
    <text evidence="3">The sequence shown here is derived from an EMBL/GenBank/DDBJ whole genome shotgun (WGS) entry which is preliminary data.</text>
</comment>
<accession>A0ABP3R3I2</accession>
<dbReference type="InterPro" id="IPR046867">
    <property type="entry name" value="AldOxase/xan_DH_MoCoBD2"/>
</dbReference>
<dbReference type="SUPFAM" id="SSF56003">
    <property type="entry name" value="Molybdenum cofactor-binding domain"/>
    <property type="match status" value="2"/>
</dbReference>
<name>A0ABP3R3I2_9ACTN</name>
<dbReference type="Proteomes" id="UP001500957">
    <property type="component" value="Unassembled WGS sequence"/>
</dbReference>
<organism evidence="3 4">
    <name type="scientific">Sporichthya brevicatena</name>
    <dbReference type="NCBI Taxonomy" id="171442"/>
    <lineage>
        <taxon>Bacteria</taxon>
        <taxon>Bacillati</taxon>
        <taxon>Actinomycetota</taxon>
        <taxon>Actinomycetes</taxon>
        <taxon>Sporichthyales</taxon>
        <taxon>Sporichthyaceae</taxon>
        <taxon>Sporichthya</taxon>
    </lineage>
</organism>
<evidence type="ECO:0000313" key="3">
    <source>
        <dbReference type="EMBL" id="GAA0602924.1"/>
    </source>
</evidence>
<sequence length="796" mass="85668">MSPTPSPDSAAIAESPVETPRGTTRRQFVGYVLAGTTLAVTADVAWETAAPSTAHAAGASPIPSNPTLSDNYDFLDAYRDSCLPTNHHLKIDVTPDGKAHFAIPRQEAGQGITTSFAQVIADEMDMPIENVVCTLEDARPELVFNMLTGGSTSHFSLWMPMKTMAATARTALATAAAEKWGVPVSSVKTRDGAVFGPDGQMATYGSLSELAASRVTKPLDVKLKSKPGKYMGQSIGRVDALDIVQGKKQFAMDLKVPNAMPTMVCRPPTLNGTVQSIENLEQVKAMPGVTDVGAISRGVAVRARTFGQCIDAIRALKVTWGAGTIDNENNESLTAKVASVLLPIAPALPSDEVIEEDYVYHYRSGSPLETNCAVADVRGDTAEVWAAHNMPIVTLQRIALMLNIPEDNVVVHCTTAGGSFGRHLFSDASYEAVEASKLFGKPVRLMYHRSDDARHGRMHPMMVNRVRMTKNGNSITSFTMSSASSACDWTHGLGEIISGSATAQDPRLGFSGNKEIGNLSIAVAFYQLVTSVPYNFGSTAVYLNEIFAYDTLPTSAVRNVYSPDTGCAREIHVSKVADAFGMDDYEFRRAFAKDDGWRAVLDKAAEAGNWGRTMPEGTAQAIALHSEYQCKVACFMEIDARPAMVNRKIREAYTGPRITKAIMAVDAGRVINPRNFQANMMGGCMDGIAQALTASCHIEDGLPLEASWDNYRYTRQWNVPYVFECHLMPDNREIGGGAGETGVAAGQAAASIAWGRAKGTLPTINPVNFNDPLGFVVKPKVPPIPQSPVNGRRFAR</sequence>
<proteinExistence type="predicted"/>
<dbReference type="EMBL" id="BAAAHE010000001">
    <property type="protein sequence ID" value="GAA0602924.1"/>
    <property type="molecule type" value="Genomic_DNA"/>
</dbReference>
<dbReference type="Pfam" id="PF20256">
    <property type="entry name" value="MoCoBD_2"/>
    <property type="match status" value="2"/>
</dbReference>
<dbReference type="InterPro" id="IPR037165">
    <property type="entry name" value="AldOxase/xan_DH_Mopterin-bd_sf"/>
</dbReference>
<reference evidence="4" key="1">
    <citation type="journal article" date="2019" name="Int. J. Syst. Evol. Microbiol.">
        <title>The Global Catalogue of Microorganisms (GCM) 10K type strain sequencing project: providing services to taxonomists for standard genome sequencing and annotation.</title>
        <authorList>
            <consortium name="The Broad Institute Genomics Platform"/>
            <consortium name="The Broad Institute Genome Sequencing Center for Infectious Disease"/>
            <person name="Wu L."/>
            <person name="Ma J."/>
        </authorList>
    </citation>
    <scope>NUCLEOTIDE SEQUENCE [LARGE SCALE GENOMIC DNA]</scope>
    <source>
        <strain evidence="4">JCM 10671</strain>
    </source>
</reference>
<dbReference type="PANTHER" id="PTHR47495">
    <property type="entry name" value="ALDEHYDE DEHYDROGENASE"/>
    <property type="match status" value="1"/>
</dbReference>
<dbReference type="Pfam" id="PF02738">
    <property type="entry name" value="MoCoBD_1"/>
    <property type="match status" value="1"/>
</dbReference>
<dbReference type="InterPro" id="IPR036856">
    <property type="entry name" value="Ald_Oxase/Xan_DH_a/b_sf"/>
</dbReference>
<dbReference type="InterPro" id="IPR052516">
    <property type="entry name" value="N-heterocyclic_Hydroxylase"/>
</dbReference>
<evidence type="ECO:0000313" key="4">
    <source>
        <dbReference type="Proteomes" id="UP001500957"/>
    </source>
</evidence>
<dbReference type="Gene3D" id="3.30.365.10">
    <property type="entry name" value="Aldehyde oxidase/xanthine dehydrogenase, molybdopterin binding domain"/>
    <property type="match status" value="4"/>
</dbReference>
<evidence type="ECO:0000259" key="2">
    <source>
        <dbReference type="SMART" id="SM01008"/>
    </source>
</evidence>
<dbReference type="InterPro" id="IPR006311">
    <property type="entry name" value="TAT_signal"/>
</dbReference>
<dbReference type="RefSeq" id="WP_019873962.1">
    <property type="nucleotide sequence ID" value="NZ_BAAAHE010000001.1"/>
</dbReference>
<gene>
    <name evidence="3" type="ORF">GCM10009547_00530</name>
</gene>